<protein>
    <recommendedName>
        <fullName evidence="7">Septin</fullName>
    </recommendedName>
</protein>
<dbReference type="Pfam" id="PF00735">
    <property type="entry name" value="Septin"/>
    <property type="match status" value="1"/>
</dbReference>
<dbReference type="PROSITE" id="PS51719">
    <property type="entry name" value="G_SEPTIN"/>
    <property type="match status" value="1"/>
</dbReference>
<evidence type="ECO:0000313" key="11">
    <source>
        <dbReference type="Proteomes" id="UP001152795"/>
    </source>
</evidence>
<evidence type="ECO:0000256" key="6">
    <source>
        <dbReference type="ARBA" id="ARBA00023306"/>
    </source>
</evidence>
<keyword evidence="11" id="KW-1185">Reference proteome</keyword>
<dbReference type="PIRSF" id="PIRSF006698">
    <property type="entry name" value="Septin"/>
    <property type="match status" value="1"/>
</dbReference>
<dbReference type="CDD" id="cd01850">
    <property type="entry name" value="CDC_Septin"/>
    <property type="match status" value="1"/>
</dbReference>
<dbReference type="SUPFAM" id="SSF52540">
    <property type="entry name" value="P-loop containing nucleoside triphosphate hydrolases"/>
    <property type="match status" value="1"/>
</dbReference>
<keyword evidence="4 8" id="KW-0547">Nucleotide-binding</keyword>
<feature type="region of interest" description="Disordered" evidence="9">
    <location>
        <begin position="1"/>
        <end position="41"/>
    </location>
</feature>
<evidence type="ECO:0000256" key="9">
    <source>
        <dbReference type="SAM" id="MobiDB-lite"/>
    </source>
</evidence>
<keyword evidence="5 8" id="KW-0342">GTP-binding</keyword>
<dbReference type="PANTHER" id="PTHR18884">
    <property type="entry name" value="SEPTIN"/>
    <property type="match status" value="1"/>
</dbReference>
<feature type="compositionally biased region" description="Pro residues" evidence="9">
    <location>
        <begin position="1"/>
        <end position="12"/>
    </location>
</feature>
<keyword evidence="6" id="KW-0131">Cell cycle</keyword>
<accession>A0A7D9J2A3</accession>
<dbReference type="OrthoDB" id="416553at2759"/>
<keyword evidence="2" id="KW-0963">Cytoplasm</keyword>
<organism evidence="10 11">
    <name type="scientific">Paramuricea clavata</name>
    <name type="common">Red gorgonian</name>
    <name type="synonym">Violescent sea-whip</name>
    <dbReference type="NCBI Taxonomy" id="317549"/>
    <lineage>
        <taxon>Eukaryota</taxon>
        <taxon>Metazoa</taxon>
        <taxon>Cnidaria</taxon>
        <taxon>Anthozoa</taxon>
        <taxon>Octocorallia</taxon>
        <taxon>Malacalcyonacea</taxon>
        <taxon>Plexauridae</taxon>
        <taxon>Paramuricea</taxon>
    </lineage>
</organism>
<comment type="subcellular location">
    <subcellularLocation>
        <location evidence="1">Cytoplasm</location>
    </subcellularLocation>
</comment>
<gene>
    <name evidence="10" type="ORF">PACLA_8A052958</name>
</gene>
<dbReference type="GO" id="GO:0051301">
    <property type="term" value="P:cell division"/>
    <property type="evidence" value="ECO:0007669"/>
    <property type="project" value="UniProtKB-KW"/>
</dbReference>
<proteinExistence type="inferred from homology"/>
<dbReference type="AlphaFoldDB" id="A0A7D9J2A3"/>
<dbReference type="InterPro" id="IPR030379">
    <property type="entry name" value="G_SEPTIN_dom"/>
</dbReference>
<dbReference type="InterPro" id="IPR027417">
    <property type="entry name" value="P-loop_NTPase"/>
</dbReference>
<feature type="region of interest" description="Disordered" evidence="9">
    <location>
        <begin position="329"/>
        <end position="363"/>
    </location>
</feature>
<dbReference type="FunFam" id="3.40.50.300:FF:000064">
    <property type="entry name" value="Septin 4"/>
    <property type="match status" value="1"/>
</dbReference>
<evidence type="ECO:0000256" key="5">
    <source>
        <dbReference type="ARBA" id="ARBA00023134"/>
    </source>
</evidence>
<name>A0A7D9J2A3_PARCT</name>
<keyword evidence="3" id="KW-0132">Cell division</keyword>
<comment type="similarity">
    <text evidence="7 8">Belongs to the TRAFAC class TrmE-Era-EngA-EngB-Septin-like GTPase superfamily. Septin GTPase family.</text>
</comment>
<dbReference type="GO" id="GO:0005737">
    <property type="term" value="C:cytoplasm"/>
    <property type="evidence" value="ECO:0007669"/>
    <property type="project" value="UniProtKB-SubCell"/>
</dbReference>
<evidence type="ECO:0000313" key="10">
    <source>
        <dbReference type="EMBL" id="CAB4019863.1"/>
    </source>
</evidence>
<dbReference type="Gene3D" id="3.40.50.300">
    <property type="entry name" value="P-loop containing nucleotide triphosphate hydrolases"/>
    <property type="match status" value="1"/>
</dbReference>
<dbReference type="InterPro" id="IPR016491">
    <property type="entry name" value="Septin"/>
</dbReference>
<evidence type="ECO:0000256" key="7">
    <source>
        <dbReference type="PIRNR" id="PIRNR006698"/>
    </source>
</evidence>
<evidence type="ECO:0000256" key="3">
    <source>
        <dbReference type="ARBA" id="ARBA00022618"/>
    </source>
</evidence>
<feature type="compositionally biased region" description="Polar residues" evidence="9">
    <location>
        <begin position="18"/>
        <end position="33"/>
    </location>
</feature>
<dbReference type="EMBL" id="CACRXK020010659">
    <property type="protein sequence ID" value="CAB4019863.1"/>
    <property type="molecule type" value="Genomic_DNA"/>
</dbReference>
<comment type="caution">
    <text evidence="10">The sequence shown here is derived from an EMBL/GenBank/DDBJ whole genome shotgun (WGS) entry which is preliminary data.</text>
</comment>
<evidence type="ECO:0000256" key="4">
    <source>
        <dbReference type="ARBA" id="ARBA00022741"/>
    </source>
</evidence>
<sequence length="388" mass="43833">MSKAEGPPPVQPRPSVSKRPSFNTGSAPQIQSRPKQETPYLGFANLPNQVHRKSVKKGFEFTLMIIGESGLGKSTLVHSLFMTDLYESRHKPTASEMLKRTIQIDTHKVDIEEKGIKLKLTVVDTPGYGDAIDNSNCWEPIVDFVDQQYDSFFQDESGLNRKNMSDTRVHCVLHFINPQGHGLKPLDIKVMKALHHKVNIVPIIAKADTLTLNEVKSLKQRILDEIDDLQINVYNFPECDSDDDETFLALNADLKASVPFAVVGSNTVMDVKGKKVRGRTYPWGVIDVENPEHSDFTKLRNMLIRTHMQDLKDVTQDVHYENYRSARIANGGDLSPTLETSSQSNGSDADISLSEKDKQLREKEAELLRMQEMIAKMQEEMNRQKQGQ</sequence>
<dbReference type="GO" id="GO:0005525">
    <property type="term" value="F:GTP binding"/>
    <property type="evidence" value="ECO:0007669"/>
    <property type="project" value="UniProtKB-UniRule"/>
</dbReference>
<evidence type="ECO:0000256" key="2">
    <source>
        <dbReference type="ARBA" id="ARBA00022490"/>
    </source>
</evidence>
<feature type="compositionally biased region" description="Polar residues" evidence="9">
    <location>
        <begin position="337"/>
        <end position="347"/>
    </location>
</feature>
<feature type="compositionally biased region" description="Basic and acidic residues" evidence="9">
    <location>
        <begin position="353"/>
        <end position="363"/>
    </location>
</feature>
<evidence type="ECO:0000256" key="8">
    <source>
        <dbReference type="RuleBase" id="RU004560"/>
    </source>
</evidence>
<dbReference type="Proteomes" id="UP001152795">
    <property type="component" value="Unassembled WGS sequence"/>
</dbReference>
<reference evidence="10" key="1">
    <citation type="submission" date="2020-04" db="EMBL/GenBank/DDBJ databases">
        <authorList>
            <person name="Alioto T."/>
            <person name="Alioto T."/>
            <person name="Gomez Garrido J."/>
        </authorList>
    </citation>
    <scope>NUCLEOTIDE SEQUENCE</scope>
    <source>
        <strain evidence="10">A484AB</strain>
    </source>
</reference>
<evidence type="ECO:0000256" key="1">
    <source>
        <dbReference type="ARBA" id="ARBA00004496"/>
    </source>
</evidence>